<reference evidence="6 7" key="1">
    <citation type="journal article" date="2016" name="Nat. Commun.">
        <title>Ectomycorrhizal ecology is imprinted in the genome of the dominant symbiotic fungus Cenococcum geophilum.</title>
        <authorList>
            <consortium name="DOE Joint Genome Institute"/>
            <person name="Peter M."/>
            <person name="Kohler A."/>
            <person name="Ohm R.A."/>
            <person name="Kuo A."/>
            <person name="Krutzmann J."/>
            <person name="Morin E."/>
            <person name="Arend M."/>
            <person name="Barry K.W."/>
            <person name="Binder M."/>
            <person name="Choi C."/>
            <person name="Clum A."/>
            <person name="Copeland A."/>
            <person name="Grisel N."/>
            <person name="Haridas S."/>
            <person name="Kipfer T."/>
            <person name="LaButti K."/>
            <person name="Lindquist E."/>
            <person name="Lipzen A."/>
            <person name="Maire R."/>
            <person name="Meier B."/>
            <person name="Mihaltcheva S."/>
            <person name="Molinier V."/>
            <person name="Murat C."/>
            <person name="Poggeler S."/>
            <person name="Quandt C.A."/>
            <person name="Sperisen C."/>
            <person name="Tritt A."/>
            <person name="Tisserant E."/>
            <person name="Crous P.W."/>
            <person name="Henrissat B."/>
            <person name="Nehls U."/>
            <person name="Egli S."/>
            <person name="Spatafora J.W."/>
            <person name="Grigoriev I.V."/>
            <person name="Martin F.M."/>
        </authorList>
    </citation>
    <scope>NUCLEOTIDE SEQUENCE [LARGE SCALE GENOMIC DNA]</scope>
    <source>
        <strain evidence="6 7">CBS 459.81</strain>
    </source>
</reference>
<accession>A0A8E2JBR2</accession>
<dbReference type="PRINTS" id="PR00420">
    <property type="entry name" value="RNGMNOXGNASE"/>
</dbReference>
<dbReference type="Pfam" id="PF01494">
    <property type="entry name" value="FAD_binding_3"/>
    <property type="match status" value="1"/>
</dbReference>
<keyword evidence="2" id="KW-0274">FAD</keyword>
<evidence type="ECO:0000256" key="4">
    <source>
        <dbReference type="ARBA" id="ARBA00023033"/>
    </source>
</evidence>
<evidence type="ECO:0000313" key="6">
    <source>
        <dbReference type="EMBL" id="OCK76679.1"/>
    </source>
</evidence>
<dbReference type="SUPFAM" id="SSF51905">
    <property type="entry name" value="FAD/NAD(P)-binding domain"/>
    <property type="match status" value="1"/>
</dbReference>
<keyword evidence="4 6" id="KW-0503">Monooxygenase</keyword>
<dbReference type="EMBL" id="KV745190">
    <property type="protein sequence ID" value="OCK76679.1"/>
    <property type="molecule type" value="Genomic_DNA"/>
</dbReference>
<dbReference type="OrthoDB" id="655030at2759"/>
<evidence type="ECO:0000256" key="1">
    <source>
        <dbReference type="ARBA" id="ARBA00022630"/>
    </source>
</evidence>
<dbReference type="Gene3D" id="3.50.50.60">
    <property type="entry name" value="FAD/NAD(P)-binding domain"/>
    <property type="match status" value="1"/>
</dbReference>
<name>A0A8E2JBR2_9PEZI</name>
<dbReference type="GO" id="GO:0004497">
    <property type="term" value="F:monooxygenase activity"/>
    <property type="evidence" value="ECO:0007669"/>
    <property type="project" value="UniProtKB-KW"/>
</dbReference>
<keyword evidence="7" id="KW-1185">Reference proteome</keyword>
<dbReference type="PANTHER" id="PTHR46972:SF1">
    <property type="entry name" value="FAD DEPENDENT OXIDOREDUCTASE DOMAIN-CONTAINING PROTEIN"/>
    <property type="match status" value="1"/>
</dbReference>
<keyword evidence="1" id="KW-0285">Flavoprotein</keyword>
<gene>
    <name evidence="6" type="ORF">K432DRAFT_385257</name>
</gene>
<protein>
    <submittedName>
        <fullName evidence="6">Monooxygenase</fullName>
    </submittedName>
</protein>
<dbReference type="InterPro" id="IPR036188">
    <property type="entry name" value="FAD/NAD-bd_sf"/>
</dbReference>
<proteinExistence type="predicted"/>
<dbReference type="Proteomes" id="UP000250266">
    <property type="component" value="Unassembled WGS sequence"/>
</dbReference>
<dbReference type="InterPro" id="IPR002938">
    <property type="entry name" value="FAD-bd"/>
</dbReference>
<dbReference type="PANTHER" id="PTHR46972">
    <property type="entry name" value="MONOOXYGENASE ASQM-RELATED"/>
    <property type="match status" value="1"/>
</dbReference>
<keyword evidence="3" id="KW-0560">Oxidoreductase</keyword>
<evidence type="ECO:0000259" key="5">
    <source>
        <dbReference type="Pfam" id="PF01494"/>
    </source>
</evidence>
<dbReference type="AlphaFoldDB" id="A0A8E2JBR2"/>
<evidence type="ECO:0000313" key="7">
    <source>
        <dbReference type="Proteomes" id="UP000250266"/>
    </source>
</evidence>
<feature type="domain" description="FAD-binding" evidence="5">
    <location>
        <begin position="304"/>
        <end position="342"/>
    </location>
</feature>
<evidence type="ECO:0000256" key="2">
    <source>
        <dbReference type="ARBA" id="ARBA00022827"/>
    </source>
</evidence>
<evidence type="ECO:0000256" key="3">
    <source>
        <dbReference type="ARBA" id="ARBA00023002"/>
    </source>
</evidence>
<organism evidence="6 7">
    <name type="scientific">Lepidopterella palustris CBS 459.81</name>
    <dbReference type="NCBI Taxonomy" id="1314670"/>
    <lineage>
        <taxon>Eukaryota</taxon>
        <taxon>Fungi</taxon>
        <taxon>Dikarya</taxon>
        <taxon>Ascomycota</taxon>
        <taxon>Pezizomycotina</taxon>
        <taxon>Dothideomycetes</taxon>
        <taxon>Pleosporomycetidae</taxon>
        <taxon>Mytilinidiales</taxon>
        <taxon>Argynnaceae</taxon>
        <taxon>Lepidopterella</taxon>
    </lineage>
</organism>
<dbReference type="GO" id="GO:0071949">
    <property type="term" value="F:FAD binding"/>
    <property type="evidence" value="ECO:0007669"/>
    <property type="project" value="InterPro"/>
</dbReference>
<sequence>MPSSPLKIALIGAGPAALTLASILHHHNIPFSIYESSPSPRNQGGTLDLHPSGGQLALRAAGLWEEFTKLSRPESDVMKVVRRDGVVLWDGNGADAREVGEEEKFNGRPEIDRAVLMEMLLGAVPAELIHWGKKLAEVVPGVGETYDLHFADSSTERGFDLVVGADGAWSKVRTLLTPTQPHYSGISLIELSALDVAATNPWLVQYVGRGSCFSFGEGRTIQAQRIGDGSVRTYACLRVPESFIHDCGIDWSKPDSARQEYVERYFGDCGDDLKRLVLESRDQLIPRALYQLPVGFCWDSRPGVTLIGDAAHLMTPFAGVGVNAAMVDAMELGEGIAGFVEGGLEREGKSLATVIKDYETELFPRGGKFAQKTMVNMNKHFSATGSEDLVKRLRAAYGN</sequence>